<dbReference type="RefSeq" id="WP_012325216.1">
    <property type="nucleotide sequence ID" value="NC_010506.1"/>
</dbReference>
<evidence type="ECO:0000313" key="2">
    <source>
        <dbReference type="EMBL" id="ACA86876.1"/>
    </source>
</evidence>
<keyword evidence="3" id="KW-1185">Reference proteome</keyword>
<protein>
    <recommendedName>
        <fullName evidence="4">DUF481 domain-containing protein</fullName>
    </recommendedName>
</protein>
<accession>B1KHJ1</accession>
<evidence type="ECO:0000256" key="1">
    <source>
        <dbReference type="SAM" id="SignalP"/>
    </source>
</evidence>
<name>B1KHJ1_SHEWM</name>
<dbReference type="AlphaFoldDB" id="B1KHJ1"/>
<dbReference type="EMBL" id="CP000961">
    <property type="protein sequence ID" value="ACA86876.1"/>
    <property type="molecule type" value="Genomic_DNA"/>
</dbReference>
<reference evidence="2 3" key="1">
    <citation type="submission" date="2008-02" db="EMBL/GenBank/DDBJ databases">
        <title>Complete sequence of Shewanella woodyi ATCC 51908.</title>
        <authorList>
            <consortium name="US DOE Joint Genome Institute"/>
            <person name="Copeland A."/>
            <person name="Lucas S."/>
            <person name="Lapidus A."/>
            <person name="Glavina del Rio T."/>
            <person name="Dalin E."/>
            <person name="Tice H."/>
            <person name="Bruce D."/>
            <person name="Goodwin L."/>
            <person name="Pitluck S."/>
            <person name="Sims D."/>
            <person name="Brettin T."/>
            <person name="Detter J.C."/>
            <person name="Han C."/>
            <person name="Kuske C.R."/>
            <person name="Schmutz J."/>
            <person name="Larimer F."/>
            <person name="Land M."/>
            <person name="Hauser L."/>
            <person name="Kyrpides N."/>
            <person name="Lykidis A."/>
            <person name="Zhao J.-S."/>
            <person name="Richardson P."/>
        </authorList>
    </citation>
    <scope>NUCLEOTIDE SEQUENCE [LARGE SCALE GENOMIC DNA]</scope>
    <source>
        <strain evidence="3">ATCC 51908 / MS32</strain>
    </source>
</reference>
<dbReference type="HOGENOM" id="CLU_1214130_0_0_6"/>
<organism evidence="2 3">
    <name type="scientific">Shewanella woodyi (strain ATCC 51908 / MS32)</name>
    <dbReference type="NCBI Taxonomy" id="392500"/>
    <lineage>
        <taxon>Bacteria</taxon>
        <taxon>Pseudomonadati</taxon>
        <taxon>Pseudomonadota</taxon>
        <taxon>Gammaproteobacteria</taxon>
        <taxon>Alteromonadales</taxon>
        <taxon>Shewanellaceae</taxon>
        <taxon>Shewanella</taxon>
    </lineage>
</organism>
<feature type="signal peptide" evidence="1">
    <location>
        <begin position="1"/>
        <end position="25"/>
    </location>
</feature>
<dbReference type="KEGG" id="swd:Swoo_2599"/>
<sequence length="229" mass="25979" precursor="true">MPNLIRVTLPLMAALLSTVSLSAQAQLNRHIADPLNLKTSLGIGFDADVFKVGGRLGGESQKIELHTNMGGDKWTLSYLYAPVSSGNRLNISAKVNHGKTDTEIGRLSHYQYQFGVISEYVGWYETLVFTELAANYLSIDEHSSSNSFAANASFSVLKPWSDRWYNQLTTQASAAIDGRERFESEAWLSLGYRLSEQWSWEVRYRYEAHRIDEIEHEDTQWVFALQSQF</sequence>
<gene>
    <name evidence="2" type="ordered locus">Swoo_2599</name>
</gene>
<evidence type="ECO:0008006" key="4">
    <source>
        <dbReference type="Google" id="ProtNLM"/>
    </source>
</evidence>
<proteinExistence type="predicted"/>
<dbReference type="Proteomes" id="UP000002168">
    <property type="component" value="Chromosome"/>
</dbReference>
<keyword evidence="1" id="KW-0732">Signal</keyword>
<evidence type="ECO:0000313" key="3">
    <source>
        <dbReference type="Proteomes" id="UP000002168"/>
    </source>
</evidence>
<dbReference type="eggNOG" id="ENOG5030T36">
    <property type="taxonomic scope" value="Bacteria"/>
</dbReference>
<feature type="chain" id="PRO_5002764487" description="DUF481 domain-containing protein" evidence="1">
    <location>
        <begin position="26"/>
        <end position="229"/>
    </location>
</feature>